<dbReference type="HOGENOM" id="CLU_2264249_0_0_1"/>
<protein>
    <submittedName>
        <fullName evidence="1">Predicted protein</fullName>
    </submittedName>
</protein>
<dbReference type="Proteomes" id="UP000002668">
    <property type="component" value="Genome"/>
</dbReference>
<evidence type="ECO:0000313" key="1">
    <source>
        <dbReference type="EMBL" id="CBX95314.1"/>
    </source>
</evidence>
<dbReference type="AlphaFoldDB" id="E4ZXA4"/>
<organism evidence="2">
    <name type="scientific">Leptosphaeria maculans (strain JN3 / isolate v23.1.3 / race Av1-4-5-6-7-8)</name>
    <name type="common">Blackleg fungus</name>
    <name type="synonym">Phoma lingam</name>
    <dbReference type="NCBI Taxonomy" id="985895"/>
    <lineage>
        <taxon>Eukaryota</taxon>
        <taxon>Fungi</taxon>
        <taxon>Dikarya</taxon>
        <taxon>Ascomycota</taxon>
        <taxon>Pezizomycotina</taxon>
        <taxon>Dothideomycetes</taxon>
        <taxon>Pleosporomycetidae</taxon>
        <taxon>Pleosporales</taxon>
        <taxon>Pleosporineae</taxon>
        <taxon>Leptosphaeriaceae</taxon>
        <taxon>Plenodomus</taxon>
        <taxon>Plenodomus lingam/Leptosphaeria maculans species complex</taxon>
    </lineage>
</organism>
<name>E4ZXA4_LEPMJ</name>
<accession>E4ZXA4</accession>
<dbReference type="InParanoid" id="E4ZXA4"/>
<dbReference type="EMBL" id="FP929127">
    <property type="protein sequence ID" value="CBX95314.1"/>
    <property type="molecule type" value="Genomic_DNA"/>
</dbReference>
<keyword evidence="2" id="KW-1185">Reference proteome</keyword>
<sequence>MSVYRKLLIIDEVTRPVCLLIGLRARLFSQSQVPRRTGLPPKSPRLITPLVDDETICMAIVRGPPKKHCRFGRSLSLAVGDGWVLYVFGPYEAESLLVLWLAG</sequence>
<reference evidence="2" key="1">
    <citation type="journal article" date="2011" name="Nat. Commun.">
        <title>Effector diversification within compartments of the Leptosphaeria maculans genome affected by Repeat-Induced Point mutations.</title>
        <authorList>
            <person name="Rouxel T."/>
            <person name="Grandaubert J."/>
            <person name="Hane J.K."/>
            <person name="Hoede C."/>
            <person name="van de Wouw A.P."/>
            <person name="Couloux A."/>
            <person name="Dominguez V."/>
            <person name="Anthouard V."/>
            <person name="Bally P."/>
            <person name="Bourras S."/>
            <person name="Cozijnsen A.J."/>
            <person name="Ciuffetti L.M."/>
            <person name="Degrave A."/>
            <person name="Dilmaghani A."/>
            <person name="Duret L."/>
            <person name="Fudal I."/>
            <person name="Goodwin S.B."/>
            <person name="Gout L."/>
            <person name="Glaser N."/>
            <person name="Linglin J."/>
            <person name="Kema G.H.J."/>
            <person name="Lapalu N."/>
            <person name="Lawrence C.B."/>
            <person name="May K."/>
            <person name="Meyer M."/>
            <person name="Ollivier B."/>
            <person name="Poulain J."/>
            <person name="Schoch C.L."/>
            <person name="Simon A."/>
            <person name="Spatafora J.W."/>
            <person name="Stachowiak A."/>
            <person name="Turgeon B.G."/>
            <person name="Tyler B.M."/>
            <person name="Vincent D."/>
            <person name="Weissenbach J."/>
            <person name="Amselem J."/>
            <person name="Quesneville H."/>
            <person name="Oliver R.P."/>
            <person name="Wincker P."/>
            <person name="Balesdent M.-H."/>
            <person name="Howlett B.J."/>
        </authorList>
    </citation>
    <scope>NUCLEOTIDE SEQUENCE [LARGE SCALE GENOMIC DNA]</scope>
    <source>
        <strain evidence="2">JN3 / isolate v23.1.3 / race Av1-4-5-6-7-8</strain>
    </source>
</reference>
<gene>
    <name evidence="1" type="ORF">LEMA_P024660.1</name>
</gene>
<evidence type="ECO:0000313" key="2">
    <source>
        <dbReference type="Proteomes" id="UP000002668"/>
    </source>
</evidence>
<dbReference type="VEuPathDB" id="FungiDB:LEMA_P024660.1"/>
<proteinExistence type="predicted"/>